<dbReference type="Gene3D" id="1.10.472.80">
    <property type="entry name" value="Ypt/Rab-GAP domain of gyp1p, domain 3"/>
    <property type="match status" value="1"/>
</dbReference>
<proteinExistence type="predicted"/>
<organism evidence="2">
    <name type="scientific">Favella ehrenbergii</name>
    <dbReference type="NCBI Taxonomy" id="182087"/>
    <lineage>
        <taxon>Eukaryota</taxon>
        <taxon>Sar</taxon>
        <taxon>Alveolata</taxon>
        <taxon>Ciliophora</taxon>
        <taxon>Intramacronucleata</taxon>
        <taxon>Spirotrichea</taxon>
        <taxon>Choreotrichia</taxon>
        <taxon>Tintinnida</taxon>
        <taxon>Xystonellidae</taxon>
        <taxon>Favella</taxon>
    </lineage>
</organism>
<evidence type="ECO:0000259" key="1">
    <source>
        <dbReference type="PROSITE" id="PS50086"/>
    </source>
</evidence>
<accession>A0A7S3I770</accession>
<dbReference type="InterPro" id="IPR050302">
    <property type="entry name" value="Rab_GAP_TBC_domain"/>
</dbReference>
<protein>
    <recommendedName>
        <fullName evidence="1">Rab-GAP TBC domain-containing protein</fullName>
    </recommendedName>
</protein>
<dbReference type="InterPro" id="IPR000195">
    <property type="entry name" value="Rab-GAP-TBC_dom"/>
</dbReference>
<gene>
    <name evidence="2" type="ORF">FEHR0123_LOCUS10600</name>
</gene>
<dbReference type="GO" id="GO:0005096">
    <property type="term" value="F:GTPase activator activity"/>
    <property type="evidence" value="ECO:0007669"/>
    <property type="project" value="TreeGrafter"/>
</dbReference>
<dbReference type="SUPFAM" id="SSF47923">
    <property type="entry name" value="Ypt/Rab-GAP domain of gyp1p"/>
    <property type="match status" value="2"/>
</dbReference>
<dbReference type="PANTHER" id="PTHR47219:SF9">
    <property type="entry name" value="GTPASE ACTIVATING PROTEIN AND CENTROSOME-ASSOCIATED, ISOFORM B"/>
    <property type="match status" value="1"/>
</dbReference>
<dbReference type="PROSITE" id="PS50086">
    <property type="entry name" value="TBC_RABGAP"/>
    <property type="match status" value="1"/>
</dbReference>
<sequence length="195" mass="23308">MSELGLWREDHHGGNNKLYNVLKAYANYDNEVGYVQGINYLVGLFLFYIPDEETVFWCLLQLMQKRNWREVYTNEFPKMRELTRFLEHRLEQEYPQVLAHMENNGLVVEGTFSPHFMTLFVYLTPVEIATRLFEVFILDGDLAIVRLLLRMIELKQSELLRRQDVELQRYVLSGMIEDCVQQYSIAYLLDFELYD</sequence>
<dbReference type="Gene3D" id="1.10.8.270">
    <property type="entry name" value="putative rabgap domain of human tbc1 domain family member 14 like domains"/>
    <property type="match status" value="1"/>
</dbReference>
<reference evidence="2" key="1">
    <citation type="submission" date="2021-01" db="EMBL/GenBank/DDBJ databases">
        <authorList>
            <person name="Corre E."/>
            <person name="Pelletier E."/>
            <person name="Niang G."/>
            <person name="Scheremetjew M."/>
            <person name="Finn R."/>
            <person name="Kale V."/>
            <person name="Holt S."/>
            <person name="Cochrane G."/>
            <person name="Meng A."/>
            <person name="Brown T."/>
            <person name="Cohen L."/>
        </authorList>
    </citation>
    <scope>NUCLEOTIDE SEQUENCE</scope>
    <source>
        <strain evidence="2">Fehren 1</strain>
    </source>
</reference>
<name>A0A7S3I770_9SPIT</name>
<evidence type="ECO:0000313" key="2">
    <source>
        <dbReference type="EMBL" id="CAE0315671.1"/>
    </source>
</evidence>
<dbReference type="SMART" id="SM00164">
    <property type="entry name" value="TBC"/>
    <property type="match status" value="1"/>
</dbReference>
<dbReference type="GO" id="GO:0031267">
    <property type="term" value="F:small GTPase binding"/>
    <property type="evidence" value="ECO:0007669"/>
    <property type="project" value="TreeGrafter"/>
</dbReference>
<dbReference type="InterPro" id="IPR035969">
    <property type="entry name" value="Rab-GAP_TBC_sf"/>
</dbReference>
<dbReference type="EMBL" id="HBIE01035042">
    <property type="protein sequence ID" value="CAE0315671.1"/>
    <property type="molecule type" value="Transcribed_RNA"/>
</dbReference>
<dbReference type="AlphaFoldDB" id="A0A7S3I770"/>
<feature type="domain" description="Rab-GAP TBC" evidence="1">
    <location>
        <begin position="1"/>
        <end position="140"/>
    </location>
</feature>
<dbReference type="PANTHER" id="PTHR47219">
    <property type="entry name" value="RAB GTPASE-ACTIVATING PROTEIN 1-LIKE"/>
    <property type="match status" value="1"/>
</dbReference>
<dbReference type="Pfam" id="PF00566">
    <property type="entry name" value="RabGAP-TBC"/>
    <property type="match status" value="1"/>
</dbReference>